<proteinExistence type="predicted"/>
<evidence type="ECO:0000256" key="1">
    <source>
        <dbReference type="ARBA" id="ARBA00004141"/>
    </source>
</evidence>
<dbReference type="OrthoDB" id="9787732at2"/>
<protein>
    <submittedName>
        <fullName evidence="7">Uncharacterized membrane protein YckC, RDD family</fullName>
    </submittedName>
</protein>
<dbReference type="Proteomes" id="UP000183635">
    <property type="component" value="Unassembled WGS sequence"/>
</dbReference>
<name>A0A1I3DMG0_9RHOB</name>
<dbReference type="GO" id="GO:0016020">
    <property type="term" value="C:membrane"/>
    <property type="evidence" value="ECO:0007669"/>
    <property type="project" value="UniProtKB-SubCell"/>
</dbReference>
<evidence type="ECO:0000256" key="2">
    <source>
        <dbReference type="ARBA" id="ARBA00022692"/>
    </source>
</evidence>
<comment type="subcellular location">
    <subcellularLocation>
        <location evidence="1">Membrane</location>
        <topology evidence="1">Multi-pass membrane protein</topology>
    </subcellularLocation>
</comment>
<keyword evidence="8" id="KW-1185">Reference proteome</keyword>
<evidence type="ECO:0000256" key="3">
    <source>
        <dbReference type="ARBA" id="ARBA00022989"/>
    </source>
</evidence>
<keyword evidence="2 5" id="KW-0812">Transmembrane</keyword>
<dbReference type="Pfam" id="PF06271">
    <property type="entry name" value="RDD"/>
    <property type="match status" value="1"/>
</dbReference>
<feature type="domain" description="RDD" evidence="6">
    <location>
        <begin position="41"/>
        <end position="186"/>
    </location>
</feature>
<evidence type="ECO:0000313" key="7">
    <source>
        <dbReference type="EMBL" id="SFH87671.1"/>
    </source>
</evidence>
<dbReference type="RefSeq" id="WP_083412916.1">
    <property type="nucleotide sequence ID" value="NZ_CBCRYP010000007.1"/>
</dbReference>
<dbReference type="STRING" id="34004.SAMN04488021_14014"/>
<feature type="transmembrane region" description="Helical" evidence="5">
    <location>
        <begin position="51"/>
        <end position="71"/>
    </location>
</feature>
<dbReference type="PANTHER" id="PTHR38480:SF1">
    <property type="entry name" value="SLR0254 PROTEIN"/>
    <property type="match status" value="1"/>
</dbReference>
<reference evidence="7 8" key="1">
    <citation type="submission" date="2016-10" db="EMBL/GenBank/DDBJ databases">
        <authorList>
            <person name="de Groot N.N."/>
        </authorList>
    </citation>
    <scope>NUCLEOTIDE SEQUENCE [LARGE SCALE GENOMIC DNA]</scope>
    <source>
        <strain evidence="7 8">DSM 8537</strain>
    </source>
</reference>
<keyword evidence="4 5" id="KW-0472">Membrane</keyword>
<keyword evidence="3 5" id="KW-1133">Transmembrane helix</keyword>
<feature type="transmembrane region" description="Helical" evidence="5">
    <location>
        <begin position="156"/>
        <end position="174"/>
    </location>
</feature>
<evidence type="ECO:0000256" key="4">
    <source>
        <dbReference type="ARBA" id="ARBA00023136"/>
    </source>
</evidence>
<gene>
    <name evidence="7" type="ORF">SAMN04488021_14014</name>
</gene>
<dbReference type="InterPro" id="IPR010432">
    <property type="entry name" value="RDD"/>
</dbReference>
<feature type="transmembrane region" description="Helical" evidence="5">
    <location>
        <begin position="78"/>
        <end position="97"/>
    </location>
</feature>
<evidence type="ECO:0000313" key="8">
    <source>
        <dbReference type="Proteomes" id="UP000183635"/>
    </source>
</evidence>
<organism evidence="7 8">
    <name type="scientific">Paracoccus aminovorans</name>
    <dbReference type="NCBI Taxonomy" id="34004"/>
    <lineage>
        <taxon>Bacteria</taxon>
        <taxon>Pseudomonadati</taxon>
        <taxon>Pseudomonadota</taxon>
        <taxon>Alphaproteobacteria</taxon>
        <taxon>Rhodobacterales</taxon>
        <taxon>Paracoccaceae</taxon>
        <taxon>Paracoccus</taxon>
    </lineage>
</organism>
<sequence length="302" mass="33973">MSRAAAAPAAPGNRRPPRPAALRRQWQQVPPEGVPIAFTIASLGSRFGAQLLDILLTYGGAFLLLLALLWAGALTWTALAAFFALASFFIRVPYYALAELVWNGRTLGKRIVGIRVVSLDGRRLTPHQIVARNLMKEVEVFLPIATIFGAADTRGVLNLLLLAWFIGVLFVPVLNRRKQRLGDMLADTIVVDTPRAALLPDLSTVETRRGYEFTAAHLDVYGRYELQVLEEILRVPPKSAEAREKVGTIAQTIRRRIGYDEAVPPAREWDFLMDFYRDQREFLESRHLFGDSREDKFYPGDR</sequence>
<dbReference type="EMBL" id="FOPU01000040">
    <property type="protein sequence ID" value="SFH87671.1"/>
    <property type="molecule type" value="Genomic_DNA"/>
</dbReference>
<accession>A0A1I3DMG0</accession>
<dbReference type="PANTHER" id="PTHR38480">
    <property type="entry name" value="SLR0254 PROTEIN"/>
    <property type="match status" value="1"/>
</dbReference>
<dbReference type="AlphaFoldDB" id="A0A1I3DMG0"/>
<evidence type="ECO:0000259" key="6">
    <source>
        <dbReference type="Pfam" id="PF06271"/>
    </source>
</evidence>
<evidence type="ECO:0000256" key="5">
    <source>
        <dbReference type="SAM" id="Phobius"/>
    </source>
</evidence>